<organism evidence="1 2">
    <name type="scientific">Vicia faba</name>
    <name type="common">Broad bean</name>
    <name type="synonym">Faba vulgaris</name>
    <dbReference type="NCBI Taxonomy" id="3906"/>
    <lineage>
        <taxon>Eukaryota</taxon>
        <taxon>Viridiplantae</taxon>
        <taxon>Streptophyta</taxon>
        <taxon>Embryophyta</taxon>
        <taxon>Tracheophyta</taxon>
        <taxon>Spermatophyta</taxon>
        <taxon>Magnoliopsida</taxon>
        <taxon>eudicotyledons</taxon>
        <taxon>Gunneridae</taxon>
        <taxon>Pentapetalae</taxon>
        <taxon>rosids</taxon>
        <taxon>fabids</taxon>
        <taxon>Fabales</taxon>
        <taxon>Fabaceae</taxon>
        <taxon>Papilionoideae</taxon>
        <taxon>50 kb inversion clade</taxon>
        <taxon>NPAAA clade</taxon>
        <taxon>Hologalegina</taxon>
        <taxon>IRL clade</taxon>
        <taxon>Fabeae</taxon>
        <taxon>Vicia</taxon>
    </lineage>
</organism>
<protein>
    <submittedName>
        <fullName evidence="1">Uncharacterized protein</fullName>
    </submittedName>
</protein>
<name>A0AAV0YWN7_VICFA</name>
<dbReference type="AlphaFoldDB" id="A0AAV0YWN7"/>
<accession>A0AAV0YWN7</accession>
<dbReference type="EMBL" id="OX451736">
    <property type="protein sequence ID" value="CAI8590590.1"/>
    <property type="molecule type" value="Genomic_DNA"/>
</dbReference>
<sequence>MKSATFLKKLVVVMTMISHCTPLKRTKSIEHMTTTSWSRQLKNLKNMGTFPHGNIIVNTPNLHEVEWLLNMHTPGDFNLTLYYLINSEKFKMKLGKLETVRDIDEELVGYIKRDLELQITNNHKLLNFIPSIMMHILSHTESLNLIDCGCLEEIFESNDDGCFRSHEPSQLTSIDVSKCDEIEAIIGNNCNPLNYAQQQQKAKKMIFPLLSRIELKKLSSLKYFCRSSYPSYVELPKWQYSTIQNCPEKKTFWYGGILYTPTLITITMDNAECPKVEDVNEVIEEYSKLQ</sequence>
<keyword evidence="2" id="KW-1185">Reference proteome</keyword>
<proteinExistence type="predicted"/>
<evidence type="ECO:0000313" key="1">
    <source>
        <dbReference type="EMBL" id="CAI8590590.1"/>
    </source>
</evidence>
<reference evidence="1 2" key="1">
    <citation type="submission" date="2023-01" db="EMBL/GenBank/DDBJ databases">
        <authorList>
            <person name="Kreplak J."/>
        </authorList>
    </citation>
    <scope>NUCLEOTIDE SEQUENCE [LARGE SCALE GENOMIC DNA]</scope>
</reference>
<dbReference type="Proteomes" id="UP001157006">
    <property type="component" value="Chromosome 1L"/>
</dbReference>
<gene>
    <name evidence="1" type="ORF">VFH_I448440</name>
</gene>
<evidence type="ECO:0000313" key="2">
    <source>
        <dbReference type="Proteomes" id="UP001157006"/>
    </source>
</evidence>